<dbReference type="InterPro" id="IPR038332">
    <property type="entry name" value="PPE_sf"/>
</dbReference>
<comment type="caution">
    <text evidence="2">The sequence shown here is derived from an EMBL/GenBank/DDBJ whole genome shotgun (WGS) entry which is preliminary data.</text>
</comment>
<keyword evidence="3" id="KW-1185">Reference proteome</keyword>
<dbReference type="Gene3D" id="1.20.1260.20">
    <property type="entry name" value="PPE superfamily"/>
    <property type="match status" value="1"/>
</dbReference>
<accession>A0ABP6VZK9</accession>
<proteinExistence type="predicted"/>
<evidence type="ECO:0000313" key="3">
    <source>
        <dbReference type="Proteomes" id="UP001500689"/>
    </source>
</evidence>
<reference evidence="3" key="1">
    <citation type="journal article" date="2019" name="Int. J. Syst. Evol. Microbiol.">
        <title>The Global Catalogue of Microorganisms (GCM) 10K type strain sequencing project: providing services to taxonomists for standard genome sequencing and annotation.</title>
        <authorList>
            <consortium name="The Broad Institute Genomics Platform"/>
            <consortium name="The Broad Institute Genome Sequencing Center for Infectious Disease"/>
            <person name="Wu L."/>
            <person name="Ma J."/>
        </authorList>
    </citation>
    <scope>NUCLEOTIDE SEQUENCE [LARGE SCALE GENOMIC DNA]</scope>
    <source>
        <strain evidence="3">JCM 16898</strain>
    </source>
</reference>
<evidence type="ECO:0000313" key="2">
    <source>
        <dbReference type="EMBL" id="GAA3542391.1"/>
    </source>
</evidence>
<name>A0ABP6VZK9_9PSEU</name>
<organism evidence="2 3">
    <name type="scientific">Amycolatopsis ultiminotia</name>
    <dbReference type="NCBI Taxonomy" id="543629"/>
    <lineage>
        <taxon>Bacteria</taxon>
        <taxon>Bacillati</taxon>
        <taxon>Actinomycetota</taxon>
        <taxon>Actinomycetes</taxon>
        <taxon>Pseudonocardiales</taxon>
        <taxon>Pseudonocardiaceae</taxon>
        <taxon>Amycolatopsis</taxon>
    </lineage>
</organism>
<dbReference type="RefSeq" id="WP_344859452.1">
    <property type="nucleotide sequence ID" value="NZ_BAAAZN010000005.1"/>
</dbReference>
<feature type="region of interest" description="Disordered" evidence="1">
    <location>
        <begin position="27"/>
        <end position="47"/>
    </location>
</feature>
<dbReference type="EMBL" id="BAAAZN010000005">
    <property type="protein sequence ID" value="GAA3542391.1"/>
    <property type="molecule type" value="Genomic_DNA"/>
</dbReference>
<sequence>MPEGNPLVDKNAKTDWQQYNPLSSHTGWGPFMPGPGADDKNPHWASGLPVDGSVENLAHDLEQRDWFSYVFDGLSAALDVGGFAASAVDATTSLGGAVGFAVQPLIAWIMDHVKPIRLVMDELVGNSATVKGVSATWTNMGRALGQTAHKYHDAAQRTQQYWQGKAAELYRKRARALAIGLNSLGLLCELWANLLDVVSNMVQAAHDMVRDLLSGLLATLVEVAIDSIAEGPPPVDLAFMAKDGGMYIVKAETVLGKALTELGEGMTDVLTVVTKVLSCITQIAAAIKNLIEFAKQGGNAAAAPS</sequence>
<dbReference type="Proteomes" id="UP001500689">
    <property type="component" value="Unassembled WGS sequence"/>
</dbReference>
<protein>
    <submittedName>
        <fullName evidence="2">Uncharacterized protein</fullName>
    </submittedName>
</protein>
<gene>
    <name evidence="2" type="ORF">GCM10022222_27560</name>
</gene>
<evidence type="ECO:0000256" key="1">
    <source>
        <dbReference type="SAM" id="MobiDB-lite"/>
    </source>
</evidence>